<dbReference type="Gene3D" id="1.10.287.950">
    <property type="entry name" value="Methyl-accepting chemotaxis protein"/>
    <property type="match status" value="1"/>
</dbReference>
<dbReference type="InterPro" id="IPR004089">
    <property type="entry name" value="MCPsignal_dom"/>
</dbReference>
<evidence type="ECO:0000313" key="11">
    <source>
        <dbReference type="EMBL" id="MDQ0177549.1"/>
    </source>
</evidence>
<dbReference type="SMART" id="SM00304">
    <property type="entry name" value="HAMP"/>
    <property type="match status" value="1"/>
</dbReference>
<feature type="domain" description="Methyl-accepting transducer" evidence="9">
    <location>
        <begin position="143"/>
        <end position="393"/>
    </location>
</feature>
<evidence type="ECO:0000259" key="9">
    <source>
        <dbReference type="PROSITE" id="PS50111"/>
    </source>
</evidence>
<keyword evidence="4 6" id="KW-0807">Transducer</keyword>
<evidence type="ECO:0000259" key="10">
    <source>
        <dbReference type="PROSITE" id="PS50885"/>
    </source>
</evidence>
<reference evidence="11 12" key="1">
    <citation type="submission" date="2023-07" db="EMBL/GenBank/DDBJ databases">
        <title>Genomic Encyclopedia of Type Strains, Phase IV (KMG-IV): sequencing the most valuable type-strain genomes for metagenomic binning, comparative biology and taxonomic classification.</title>
        <authorList>
            <person name="Goeker M."/>
        </authorList>
    </citation>
    <scope>NUCLEOTIDE SEQUENCE [LARGE SCALE GENOMIC DNA]</scope>
    <source>
        <strain evidence="11 12">DSM 23837</strain>
    </source>
</reference>
<dbReference type="Gene3D" id="1.10.8.500">
    <property type="entry name" value="HAMP domain in histidine kinase"/>
    <property type="match status" value="1"/>
</dbReference>
<feature type="coiled-coil region" evidence="7">
    <location>
        <begin position="207"/>
        <end position="241"/>
    </location>
</feature>
<dbReference type="Pfam" id="PF00672">
    <property type="entry name" value="HAMP"/>
    <property type="match status" value="1"/>
</dbReference>
<dbReference type="EMBL" id="JAUSTT010000023">
    <property type="protein sequence ID" value="MDQ0177549.1"/>
    <property type="molecule type" value="Genomic_DNA"/>
</dbReference>
<evidence type="ECO:0000256" key="5">
    <source>
        <dbReference type="ARBA" id="ARBA00029447"/>
    </source>
</evidence>
<sequence length="429" mass="47132">MGEKQRYKFGLRKKLVVFTTLLAIITYSTSAFYIYYLYPHYFAKQNYIVFTIITLMLGIIWSGILAFLAAGFLTKPLERLQKAALEASHGDIKQDVQIPQSDDEIRALGMAFNTMLGNLRDIVLKIEDNFHQTNSSVLSISDESVKASQQAENIATTINEIALGAETSAVAIQSTAESVEDIIRIAEEVQEKAKASETISGEMLDDLEESKEVIASLIRGIERLANENQHSLQAVHRLEEDTKKVEKIIELVGDISNQTNLLALNASIEAARAGEHGKGFAVVAEEVRNLADESANAVQEISERLQNIQQHVKSVVVHITSQVDTANHEVKKGTTTNRVMEDMGQTIHQVADAVKHISVLVDNQMASVQETSQQSQEVAAIAEETSAGAEEVTEATKAQAHVIENVEAIANELKIQAGNLKTTIARFHV</sequence>
<evidence type="ECO:0000256" key="2">
    <source>
        <dbReference type="ARBA" id="ARBA00022475"/>
    </source>
</evidence>
<protein>
    <submittedName>
        <fullName evidence="11">Methyl-accepting chemotaxis protein</fullName>
    </submittedName>
</protein>
<dbReference type="Pfam" id="PF00015">
    <property type="entry name" value="MCPsignal"/>
    <property type="match status" value="1"/>
</dbReference>
<keyword evidence="8" id="KW-0812">Transmembrane</keyword>
<keyword evidence="8" id="KW-1133">Transmembrane helix</keyword>
<comment type="similarity">
    <text evidence="5">Belongs to the methyl-accepting chemotaxis (MCP) protein family.</text>
</comment>
<comment type="subcellular location">
    <subcellularLocation>
        <location evidence="1">Cell membrane</location>
    </subcellularLocation>
</comment>
<comment type="caution">
    <text evidence="11">The sequence shown here is derived from an EMBL/GenBank/DDBJ whole genome shotgun (WGS) entry which is preliminary data.</text>
</comment>
<dbReference type="PROSITE" id="PS50885">
    <property type="entry name" value="HAMP"/>
    <property type="match status" value="1"/>
</dbReference>
<dbReference type="PANTHER" id="PTHR32089:SF112">
    <property type="entry name" value="LYSOZYME-LIKE PROTEIN-RELATED"/>
    <property type="match status" value="1"/>
</dbReference>
<dbReference type="PANTHER" id="PTHR32089">
    <property type="entry name" value="METHYL-ACCEPTING CHEMOTAXIS PROTEIN MCPB"/>
    <property type="match status" value="1"/>
</dbReference>
<feature type="domain" description="HAMP" evidence="10">
    <location>
        <begin position="71"/>
        <end position="124"/>
    </location>
</feature>
<name>A0ABT9WW73_9BACI</name>
<organism evidence="11 12">
    <name type="scientific">Bacillus chungangensis</name>
    <dbReference type="NCBI Taxonomy" id="587633"/>
    <lineage>
        <taxon>Bacteria</taxon>
        <taxon>Bacillati</taxon>
        <taxon>Bacillota</taxon>
        <taxon>Bacilli</taxon>
        <taxon>Bacillales</taxon>
        <taxon>Bacillaceae</taxon>
        <taxon>Bacillus</taxon>
    </lineage>
</organism>
<keyword evidence="12" id="KW-1185">Reference proteome</keyword>
<keyword evidence="7" id="KW-0175">Coiled coil</keyword>
<evidence type="ECO:0000256" key="4">
    <source>
        <dbReference type="ARBA" id="ARBA00023224"/>
    </source>
</evidence>
<keyword evidence="3 8" id="KW-0472">Membrane</keyword>
<evidence type="ECO:0000256" key="7">
    <source>
        <dbReference type="SAM" id="Coils"/>
    </source>
</evidence>
<dbReference type="SUPFAM" id="SSF58104">
    <property type="entry name" value="Methyl-accepting chemotaxis protein (MCP) signaling domain"/>
    <property type="match status" value="1"/>
</dbReference>
<evidence type="ECO:0000256" key="3">
    <source>
        <dbReference type="ARBA" id="ARBA00023136"/>
    </source>
</evidence>
<dbReference type="CDD" id="cd06225">
    <property type="entry name" value="HAMP"/>
    <property type="match status" value="1"/>
</dbReference>
<dbReference type="PROSITE" id="PS50111">
    <property type="entry name" value="CHEMOTAXIS_TRANSDUC_2"/>
    <property type="match status" value="1"/>
</dbReference>
<gene>
    <name evidence="11" type="ORF">J2S08_003429</name>
</gene>
<dbReference type="InterPro" id="IPR003660">
    <property type="entry name" value="HAMP_dom"/>
</dbReference>
<evidence type="ECO:0000256" key="8">
    <source>
        <dbReference type="SAM" id="Phobius"/>
    </source>
</evidence>
<proteinExistence type="inferred from homology"/>
<dbReference type="RefSeq" id="WP_307231621.1">
    <property type="nucleotide sequence ID" value="NZ_JBHRZQ010000003.1"/>
</dbReference>
<feature type="coiled-coil region" evidence="7">
    <location>
        <begin position="284"/>
        <end position="311"/>
    </location>
</feature>
<evidence type="ECO:0000256" key="1">
    <source>
        <dbReference type="ARBA" id="ARBA00004236"/>
    </source>
</evidence>
<keyword evidence="2" id="KW-1003">Cell membrane</keyword>
<accession>A0ABT9WW73</accession>
<feature type="transmembrane region" description="Helical" evidence="8">
    <location>
        <begin position="48"/>
        <end position="73"/>
    </location>
</feature>
<feature type="transmembrane region" description="Helical" evidence="8">
    <location>
        <begin position="15"/>
        <end position="36"/>
    </location>
</feature>
<dbReference type="SMART" id="SM00283">
    <property type="entry name" value="MA"/>
    <property type="match status" value="1"/>
</dbReference>
<evidence type="ECO:0000313" key="12">
    <source>
        <dbReference type="Proteomes" id="UP001223586"/>
    </source>
</evidence>
<dbReference type="Proteomes" id="UP001223586">
    <property type="component" value="Unassembled WGS sequence"/>
</dbReference>
<evidence type="ECO:0000256" key="6">
    <source>
        <dbReference type="PROSITE-ProRule" id="PRU00284"/>
    </source>
</evidence>